<evidence type="ECO:0000313" key="1">
    <source>
        <dbReference type="EMBL" id="RZV39909.1"/>
    </source>
</evidence>
<accession>A0A520XFE2</accession>
<gene>
    <name evidence="1" type="ORF">EVJ48_03020</name>
</gene>
<dbReference type="Proteomes" id="UP000322454">
    <property type="component" value="Unassembled WGS sequence"/>
</dbReference>
<sequence>MKISRNAMNYAVLVAVSVILTFLINLVLTKYIYNVKTQSRIYVLNLKSIVDLKRKEMNEEALKHPLKNTPAVTQKEITIFIGDINADAKKYENGVIIAKQVVIGGGGYKDITNSLKKELEKQGVL</sequence>
<proteinExistence type="predicted"/>
<dbReference type="EMBL" id="SHMQ01000005">
    <property type="protein sequence ID" value="RZV39909.1"/>
    <property type="molecule type" value="Genomic_DNA"/>
</dbReference>
<dbReference type="AlphaFoldDB" id="A0A520XFE2"/>
<reference evidence="1 2" key="1">
    <citation type="submission" date="2019-01" db="EMBL/GenBank/DDBJ databases">
        <title>Insights into ecological role of a new deltaproteobacterial order Candidatus Sinidesulfobacterales (Sva0485) by metagenomics and metatranscriptomics.</title>
        <authorList>
            <person name="Tan S."/>
            <person name="Liu J."/>
            <person name="Fang Y."/>
            <person name="Hedlund B."/>
            <person name="Lian Z.-H."/>
            <person name="Huang L.-Y."/>
            <person name="Li J.-T."/>
            <person name="Huang L.-N."/>
            <person name="Li W.-J."/>
            <person name="Jiang H.-C."/>
            <person name="Dong H.-L."/>
            <person name="Shu W.-S."/>
        </authorList>
    </citation>
    <scope>NUCLEOTIDE SEQUENCE [LARGE SCALE GENOMIC DNA]</scope>
    <source>
        <strain evidence="1">AP4</strain>
    </source>
</reference>
<comment type="caution">
    <text evidence="1">The sequence shown here is derived from an EMBL/GenBank/DDBJ whole genome shotgun (WGS) entry which is preliminary data.</text>
</comment>
<evidence type="ECO:0000313" key="2">
    <source>
        <dbReference type="Proteomes" id="UP000322454"/>
    </source>
</evidence>
<name>A0A520XFE2_9DELT</name>
<protein>
    <submittedName>
        <fullName evidence="1">Uncharacterized protein</fullName>
    </submittedName>
</protein>
<organism evidence="1 2">
    <name type="scientific">Candidatus Acidulodesulfobacterium acidiphilum</name>
    <dbReference type="NCBI Taxonomy" id="2597224"/>
    <lineage>
        <taxon>Bacteria</taxon>
        <taxon>Deltaproteobacteria</taxon>
        <taxon>Candidatus Acidulodesulfobacterales</taxon>
        <taxon>Candidatus Acidulodesulfobacterium</taxon>
    </lineage>
</organism>